<feature type="compositionally biased region" description="Low complexity" evidence="2">
    <location>
        <begin position="174"/>
        <end position="190"/>
    </location>
</feature>
<feature type="compositionally biased region" description="Polar residues" evidence="2">
    <location>
        <begin position="910"/>
        <end position="928"/>
    </location>
</feature>
<evidence type="ECO:0000259" key="3">
    <source>
        <dbReference type="PROSITE" id="PS50003"/>
    </source>
</evidence>
<feature type="compositionally biased region" description="Polar residues" evidence="2">
    <location>
        <begin position="424"/>
        <end position="443"/>
    </location>
</feature>
<dbReference type="Gene3D" id="3.10.20.90">
    <property type="entry name" value="Phosphatidylinositol 3-kinase Catalytic Subunit, Chain A, domain 1"/>
    <property type="match status" value="1"/>
</dbReference>
<dbReference type="InterPro" id="IPR011993">
    <property type="entry name" value="PH-like_dom_sf"/>
</dbReference>
<feature type="region of interest" description="Disordered" evidence="2">
    <location>
        <begin position="826"/>
        <end position="978"/>
    </location>
</feature>
<dbReference type="InterPro" id="IPR000159">
    <property type="entry name" value="RA_dom"/>
</dbReference>
<reference evidence="5 6" key="1">
    <citation type="submission" date="2021-04" db="EMBL/GenBank/DDBJ databases">
        <authorList>
            <person name="Bliznina A."/>
        </authorList>
    </citation>
    <scope>NUCLEOTIDE SEQUENCE [LARGE SCALE GENOMIC DNA]</scope>
</reference>
<dbReference type="EMBL" id="OU015568">
    <property type="protein sequence ID" value="CAG5085258.1"/>
    <property type="molecule type" value="Genomic_DNA"/>
</dbReference>
<organism evidence="5 6">
    <name type="scientific">Oikopleura dioica</name>
    <name type="common">Tunicate</name>
    <dbReference type="NCBI Taxonomy" id="34765"/>
    <lineage>
        <taxon>Eukaryota</taxon>
        <taxon>Metazoa</taxon>
        <taxon>Chordata</taxon>
        <taxon>Tunicata</taxon>
        <taxon>Appendicularia</taxon>
        <taxon>Copelata</taxon>
        <taxon>Oikopleuridae</taxon>
        <taxon>Oikopleura</taxon>
    </lineage>
</organism>
<feature type="domain" description="Ras-associating" evidence="4">
    <location>
        <begin position="532"/>
        <end position="619"/>
    </location>
</feature>
<dbReference type="SMART" id="SM00233">
    <property type="entry name" value="PH"/>
    <property type="match status" value="1"/>
</dbReference>
<feature type="compositionally biased region" description="Pro residues" evidence="2">
    <location>
        <begin position="364"/>
        <end position="377"/>
    </location>
</feature>
<feature type="compositionally biased region" description="Polar residues" evidence="2">
    <location>
        <begin position="349"/>
        <end position="361"/>
    </location>
</feature>
<dbReference type="SUPFAM" id="SSF50729">
    <property type="entry name" value="PH domain-like"/>
    <property type="match status" value="1"/>
</dbReference>
<name>A0ABN7RT11_OIKDI</name>
<dbReference type="CDD" id="cd21451">
    <property type="entry name" value="DLC-like_TCTEX1D"/>
    <property type="match status" value="1"/>
</dbReference>
<evidence type="ECO:0000313" key="5">
    <source>
        <dbReference type="EMBL" id="CAG5085258.1"/>
    </source>
</evidence>
<feature type="compositionally biased region" description="Basic and acidic residues" evidence="2">
    <location>
        <begin position="384"/>
        <end position="398"/>
    </location>
</feature>
<feature type="region of interest" description="Disordered" evidence="2">
    <location>
        <begin position="1"/>
        <end position="35"/>
    </location>
</feature>
<dbReference type="Gene3D" id="3.30.1140.40">
    <property type="entry name" value="Tctex-1"/>
    <property type="match status" value="1"/>
</dbReference>
<feature type="compositionally biased region" description="Pro residues" evidence="2">
    <location>
        <begin position="957"/>
        <end position="970"/>
    </location>
</feature>
<feature type="domain" description="PH" evidence="3">
    <location>
        <begin position="665"/>
        <end position="779"/>
    </location>
</feature>
<dbReference type="PANTHER" id="PTHR11243">
    <property type="entry name" value="GROWTH FACTOR RECEPTOR-BOUND PROTEIN"/>
    <property type="match status" value="1"/>
</dbReference>
<dbReference type="Pfam" id="PF21989">
    <property type="entry name" value="RA_2"/>
    <property type="match status" value="1"/>
</dbReference>
<dbReference type="PANTHER" id="PTHR11243:SF23">
    <property type="entry name" value="LD06925P"/>
    <property type="match status" value="1"/>
</dbReference>
<proteinExistence type="inferred from homology"/>
<gene>
    <name evidence="5" type="ORF">OKIOD_LOCUS2407</name>
</gene>
<dbReference type="InterPro" id="IPR038586">
    <property type="entry name" value="Tctex-1-like_sf"/>
</dbReference>
<dbReference type="Pfam" id="PF03645">
    <property type="entry name" value="Tctex-1"/>
    <property type="match status" value="1"/>
</dbReference>
<dbReference type="Proteomes" id="UP001158576">
    <property type="component" value="Chromosome PAR"/>
</dbReference>
<feature type="region of interest" description="Disordered" evidence="2">
    <location>
        <begin position="165"/>
        <end position="408"/>
    </location>
</feature>
<sequence length="978" mass="109363">MPPRGLKEKKKAKGKEAKKAVNFEPEEKPQKKYSTRVPEKIKHDFLDRKIKNFLSIVLGSREYHPEKARTWSMDLSSRISEMVKEDSPENFKHIALVMIGSVQEKPSIFLGSRCLWNEATDDFISVRFQNESLYAVALIQDAAESNMDALDDLLNDLNAVTRELGFDTSPSEPASSTSVTSEKSSVSAESGLGLSNDLSNDFQTIKKVTPPKPPKLQQKPPDSSYSEGTYNDGLDQIMNSLNSLGSDLNPEKPKEPEKQTPPRKKSSEMINRLVTTPPKVQTAKRVSFRSSAEIEENEFNSFPSKAPEVGKLPKPGLPPQILQSAGASPQKPPVRPRLQQVLPPPPNTPKASVSSTGSSDSLKMPPPPPKFPPPALTPPVTARPSEKVMFDGPSDHQRIPPFAETPTILRNRQYIPPEKKAEINQHQVQVPSQPTAEKPTTQPMHPEVNNFMEKIKGIAVLTSDQSSDGDDVDPLPPFVSLSCSAGHNVVADKKSSPAVSVNTDFSRDSGFSTDTTFPSPPPQLKPVNPYEAAEHVRIFSGEGSYKLIPVEKGMSVRYITQLMAEKHRVRLTAKHSLLEYNPELATERILEEHENVCEVIQNWEQTPCEIHFLERKDKWLLFSNPQVILERKQAQGQPSREERHKILQRWFPDRGGFNYPGYDGQSVVRDTVYYKNDAKDKWNKKYIELRGHKLLIFKKESAREKAPEEIVDLQAMLLFRGVEWKSKFKAPLANGFAVRHPKVTKMNKSNNPNERIRFFAVEDQLDELKWITALRLAKLGLKMIENYRNTISTVERPSSLLSLRPPSFGPLPVSNSRPNSLETLQVDGLQSSPKKPAPPSMPPTGQVHQAIMHPPPAQNLPQAPKPQQPQLTLHRPPPMTNFYNDSNPNQAPASPLRRGDFPPPPPFISQIKQLSSQVHEQGDQSNRSIGFDLPPPPPELMVQAARSSKMNGSATLPTPPRGARPPPPRRNPNTRLHH</sequence>
<evidence type="ECO:0000259" key="4">
    <source>
        <dbReference type="PROSITE" id="PS50200"/>
    </source>
</evidence>
<feature type="compositionally biased region" description="Basic and acidic residues" evidence="2">
    <location>
        <begin position="249"/>
        <end position="260"/>
    </location>
</feature>
<protein>
    <submittedName>
        <fullName evidence="5">Oidioi.mRNA.OKI2018_I69.PAR.g10849.t1.cds</fullName>
    </submittedName>
</protein>
<evidence type="ECO:0000313" key="6">
    <source>
        <dbReference type="Proteomes" id="UP001158576"/>
    </source>
</evidence>
<feature type="compositionally biased region" description="Basic and acidic residues" evidence="2">
    <location>
        <begin position="14"/>
        <end position="30"/>
    </location>
</feature>
<accession>A0ABN7RT11</accession>
<dbReference type="PROSITE" id="PS50003">
    <property type="entry name" value="PH_DOMAIN"/>
    <property type="match status" value="1"/>
</dbReference>
<dbReference type="InterPro" id="IPR039664">
    <property type="entry name" value="GRB/APBB1IP"/>
</dbReference>
<feature type="compositionally biased region" description="Pro residues" evidence="2">
    <location>
        <begin position="853"/>
        <end position="867"/>
    </location>
</feature>
<feature type="compositionally biased region" description="Polar residues" evidence="2">
    <location>
        <begin position="237"/>
        <end position="246"/>
    </location>
</feature>
<keyword evidence="6" id="KW-1185">Reference proteome</keyword>
<feature type="region of interest" description="Disordered" evidence="2">
    <location>
        <begin position="423"/>
        <end position="443"/>
    </location>
</feature>
<dbReference type="SMART" id="SM00314">
    <property type="entry name" value="RA"/>
    <property type="match status" value="1"/>
</dbReference>
<dbReference type="InterPro" id="IPR001849">
    <property type="entry name" value="PH_domain"/>
</dbReference>
<dbReference type="SUPFAM" id="SSF54236">
    <property type="entry name" value="Ubiquitin-like"/>
    <property type="match status" value="1"/>
</dbReference>
<evidence type="ECO:0000256" key="1">
    <source>
        <dbReference type="ARBA" id="ARBA00005361"/>
    </source>
</evidence>
<evidence type="ECO:0000256" key="2">
    <source>
        <dbReference type="SAM" id="MobiDB-lite"/>
    </source>
</evidence>
<feature type="compositionally biased region" description="Polar residues" evidence="2">
    <location>
        <begin position="945"/>
        <end position="956"/>
    </location>
</feature>
<comment type="similarity">
    <text evidence="1">Belongs to the dynein light chain Tctex-type family.</text>
</comment>
<feature type="compositionally biased region" description="Polar residues" evidence="2">
    <location>
        <begin position="881"/>
        <end position="892"/>
    </location>
</feature>
<dbReference type="PROSITE" id="PS50200">
    <property type="entry name" value="RA"/>
    <property type="match status" value="1"/>
</dbReference>
<dbReference type="Gene3D" id="2.30.29.30">
    <property type="entry name" value="Pleckstrin-homology domain (PH domain)/Phosphotyrosine-binding domain (PTB)"/>
    <property type="match status" value="1"/>
</dbReference>
<dbReference type="InterPro" id="IPR005334">
    <property type="entry name" value="Tctex-1-like"/>
</dbReference>
<dbReference type="InterPro" id="IPR029071">
    <property type="entry name" value="Ubiquitin-like_domsf"/>
</dbReference>